<sequence>MTGVFQSAYLATLVTLDFQSHMLVNLSLANRHFPAWFEQRASSSTQQKAFNNEKENTAETYTNVCPSNPLLNFNVSKHKIIDISYFLLYREHLRVLLYKSTLMLHFD</sequence>
<proteinExistence type="predicted"/>
<protein>
    <submittedName>
        <fullName evidence="1">Uncharacterized protein</fullName>
    </submittedName>
</protein>
<comment type="caution">
    <text evidence="1">The sequence shown here is derived from an EMBL/GenBank/DDBJ whole genome shotgun (WGS) entry which is preliminary data.</text>
</comment>
<reference evidence="1 2" key="1">
    <citation type="journal article" date="2014" name="Genome Biol. Evol.">
        <title>The genome of the myxosporean Thelohanellus kitauei shows adaptations to nutrient acquisition within its fish host.</title>
        <authorList>
            <person name="Yang Y."/>
            <person name="Xiong J."/>
            <person name="Zhou Z."/>
            <person name="Huo F."/>
            <person name="Miao W."/>
            <person name="Ran C."/>
            <person name="Liu Y."/>
            <person name="Zhang J."/>
            <person name="Feng J."/>
            <person name="Wang M."/>
            <person name="Wang M."/>
            <person name="Wang L."/>
            <person name="Yao B."/>
        </authorList>
    </citation>
    <scope>NUCLEOTIDE SEQUENCE [LARGE SCALE GENOMIC DNA]</scope>
    <source>
        <strain evidence="1">Wuqing</strain>
    </source>
</reference>
<evidence type="ECO:0000313" key="1">
    <source>
        <dbReference type="EMBL" id="KII62850.1"/>
    </source>
</evidence>
<gene>
    <name evidence="1" type="ORF">RF11_01560</name>
</gene>
<organism evidence="1 2">
    <name type="scientific">Thelohanellus kitauei</name>
    <name type="common">Myxosporean</name>
    <dbReference type="NCBI Taxonomy" id="669202"/>
    <lineage>
        <taxon>Eukaryota</taxon>
        <taxon>Metazoa</taxon>
        <taxon>Cnidaria</taxon>
        <taxon>Myxozoa</taxon>
        <taxon>Myxosporea</taxon>
        <taxon>Bivalvulida</taxon>
        <taxon>Platysporina</taxon>
        <taxon>Myxobolidae</taxon>
        <taxon>Thelohanellus</taxon>
    </lineage>
</organism>
<dbReference type="Proteomes" id="UP000031668">
    <property type="component" value="Unassembled WGS sequence"/>
</dbReference>
<accession>A0A0C2M741</accession>
<keyword evidence="2" id="KW-1185">Reference proteome</keyword>
<dbReference type="EMBL" id="JWZT01004865">
    <property type="protein sequence ID" value="KII62850.1"/>
    <property type="molecule type" value="Genomic_DNA"/>
</dbReference>
<evidence type="ECO:0000313" key="2">
    <source>
        <dbReference type="Proteomes" id="UP000031668"/>
    </source>
</evidence>
<name>A0A0C2M741_THEKT</name>
<dbReference type="AlphaFoldDB" id="A0A0C2M741"/>